<dbReference type="EMBL" id="QKWP01003201">
    <property type="protein sequence ID" value="RIB01306.1"/>
    <property type="molecule type" value="Genomic_DNA"/>
</dbReference>
<keyword evidence="2" id="KW-1185">Reference proteome</keyword>
<name>A0A397U2K2_9GLOM</name>
<reference evidence="1 2" key="1">
    <citation type="submission" date="2018-06" db="EMBL/GenBank/DDBJ databases">
        <title>Comparative genomics reveals the genomic features of Rhizophagus irregularis, R. cerebriforme, R. diaphanum and Gigaspora rosea, and their symbiotic lifestyle signature.</title>
        <authorList>
            <person name="Morin E."/>
            <person name="San Clemente H."/>
            <person name="Chen E.C.H."/>
            <person name="De La Providencia I."/>
            <person name="Hainaut M."/>
            <person name="Kuo A."/>
            <person name="Kohler A."/>
            <person name="Murat C."/>
            <person name="Tang N."/>
            <person name="Roy S."/>
            <person name="Loubradou J."/>
            <person name="Henrissat B."/>
            <person name="Grigoriev I.V."/>
            <person name="Corradi N."/>
            <person name="Roux C."/>
            <person name="Martin F.M."/>
        </authorList>
    </citation>
    <scope>NUCLEOTIDE SEQUENCE [LARGE SCALE GENOMIC DNA]</scope>
    <source>
        <strain evidence="1 2">DAOM 194757</strain>
    </source>
</reference>
<organism evidence="1 2">
    <name type="scientific">Gigaspora rosea</name>
    <dbReference type="NCBI Taxonomy" id="44941"/>
    <lineage>
        <taxon>Eukaryota</taxon>
        <taxon>Fungi</taxon>
        <taxon>Fungi incertae sedis</taxon>
        <taxon>Mucoromycota</taxon>
        <taxon>Glomeromycotina</taxon>
        <taxon>Glomeromycetes</taxon>
        <taxon>Diversisporales</taxon>
        <taxon>Gigasporaceae</taxon>
        <taxon>Gigaspora</taxon>
    </lineage>
</organism>
<comment type="caution">
    <text evidence="1">The sequence shown here is derived from an EMBL/GenBank/DDBJ whole genome shotgun (WGS) entry which is preliminary data.</text>
</comment>
<sequence length="638" mass="76189">MNPEIPEERKYIEELTQEYIYLCEELDYKERYKVEGKDIYNRRETSEIKIVSKNLYTAKRLLKRIKVLYEAIQEEITRIAVQYYLKNNEKLTIYNCFKKELLKLEQKPKLITLTSLLNKLKDTYNDYYLPSITVYITINEYLKEKYEPKNPLRKEIEKFLVSKTDKEENWHFYDRIIKFHQELNTKVLKKLFFEQKTLLTLERAWNIQENDQATPIIFLNTGLTQATQNYLLQHHQQLYSEITTSRRNPRGYLQRIGTPIIIEAIGIVLQTAFGQTEIVKELSTLEIPRLKEYYKTALISILVNQGILEERIKEISIQSIEGEVVDKIIETLLYINNTKLGAILLTLEGAKSIAREFYPYVLEYDKQRPNKILAHILTRTQILFPELTGRALVKEQEKQRNIYNNFLDNTQAQIEGIKKRLLAESPEFCKIFEDNPETGETEFYYGDYSNQFTILPFRFHHLILHHPEAIDNILYSKGARNKIYFEEEEKEIIIKELKEYFKRTRRKIEEYGYCTIASEIREIEPEYLEHEELHKKLDYLHSIVINNIEQHLIKRKETYDTVEELNIYNCYLEDHTWNKLTIARSIFKLQEQVYQPYLGHEIGIVAANRLYADIIENIILSIKGDQFRQRIENTIEKS</sequence>
<dbReference type="AlphaFoldDB" id="A0A397U2K2"/>
<gene>
    <name evidence="1" type="ORF">C2G38_2231269</name>
</gene>
<dbReference type="OrthoDB" id="2489756at2759"/>
<protein>
    <submittedName>
        <fullName evidence="1">Uncharacterized protein</fullName>
    </submittedName>
</protein>
<evidence type="ECO:0000313" key="1">
    <source>
        <dbReference type="EMBL" id="RIB01306.1"/>
    </source>
</evidence>
<proteinExistence type="predicted"/>
<accession>A0A397U2K2</accession>
<dbReference type="Proteomes" id="UP000266673">
    <property type="component" value="Unassembled WGS sequence"/>
</dbReference>
<evidence type="ECO:0000313" key="2">
    <source>
        <dbReference type="Proteomes" id="UP000266673"/>
    </source>
</evidence>